<proteinExistence type="predicted"/>
<dbReference type="OMA" id="FMFRVAT"/>
<keyword evidence="5" id="KW-0732">Signal</keyword>
<dbReference type="CDD" id="cd00063">
    <property type="entry name" value="FN3"/>
    <property type="match status" value="6"/>
</dbReference>
<dbReference type="PANTHER" id="PTHR46708">
    <property type="entry name" value="TENASCIN"/>
    <property type="match status" value="1"/>
</dbReference>
<feature type="domain" description="Fibronectin type-III" evidence="7">
    <location>
        <begin position="419"/>
        <end position="520"/>
    </location>
</feature>
<dbReference type="FunFam" id="2.60.40.10:FF:000307">
    <property type="entry name" value="collagen alpha-1(VII) chain isoform X1"/>
    <property type="match status" value="2"/>
</dbReference>
<reference evidence="8" key="1">
    <citation type="submission" date="2025-08" db="UniProtKB">
        <authorList>
            <consortium name="Ensembl"/>
        </authorList>
    </citation>
    <scope>IDENTIFICATION</scope>
</reference>
<dbReference type="PANTHER" id="PTHR46708:SF2">
    <property type="entry name" value="FIBRONECTIN TYPE-III DOMAIN-CONTAINING PROTEIN"/>
    <property type="match status" value="1"/>
</dbReference>
<dbReference type="Gene3D" id="3.40.50.410">
    <property type="entry name" value="von Willebrand factor, type A domain"/>
    <property type="match status" value="1"/>
</dbReference>
<name>S4R570_PETMA</name>
<dbReference type="InterPro" id="IPR013783">
    <property type="entry name" value="Ig-like_fold"/>
</dbReference>
<dbReference type="SMART" id="SM00060">
    <property type="entry name" value="FN3"/>
    <property type="match status" value="6"/>
</dbReference>
<protein>
    <submittedName>
        <fullName evidence="8">Uncharacterized protein</fullName>
    </submittedName>
</protein>
<evidence type="ECO:0000256" key="3">
    <source>
        <dbReference type="ARBA" id="ARBA00022737"/>
    </source>
</evidence>
<dbReference type="Gene3D" id="2.60.40.10">
    <property type="entry name" value="Immunoglobulins"/>
    <property type="match status" value="6"/>
</dbReference>
<organism evidence="8">
    <name type="scientific">Petromyzon marinus</name>
    <name type="common">Sea lamprey</name>
    <dbReference type="NCBI Taxonomy" id="7757"/>
    <lineage>
        <taxon>Eukaryota</taxon>
        <taxon>Metazoa</taxon>
        <taxon>Chordata</taxon>
        <taxon>Craniata</taxon>
        <taxon>Vertebrata</taxon>
        <taxon>Cyclostomata</taxon>
        <taxon>Hyperoartia</taxon>
        <taxon>Petromyzontiformes</taxon>
        <taxon>Petromyzontidae</taxon>
        <taxon>Petromyzon</taxon>
    </lineage>
</organism>
<dbReference type="AlphaFoldDB" id="S4R570"/>
<evidence type="ECO:0000256" key="2">
    <source>
        <dbReference type="ARBA" id="ARBA00022525"/>
    </source>
</evidence>
<evidence type="ECO:0000256" key="5">
    <source>
        <dbReference type="SAM" id="SignalP"/>
    </source>
</evidence>
<feature type="domain" description="Fibronectin type-III" evidence="7">
    <location>
        <begin position="703"/>
        <end position="793"/>
    </location>
</feature>
<dbReference type="Pfam" id="PF00092">
    <property type="entry name" value="VWA"/>
    <property type="match status" value="1"/>
</dbReference>
<dbReference type="PROSITE" id="PS51257">
    <property type="entry name" value="PROKAR_LIPOPROTEIN"/>
    <property type="match status" value="1"/>
</dbReference>
<dbReference type="SUPFAM" id="SSF49265">
    <property type="entry name" value="Fibronectin type III"/>
    <property type="match status" value="4"/>
</dbReference>
<dbReference type="GeneTree" id="ENSGT00940000153769"/>
<evidence type="ECO:0000313" key="8">
    <source>
        <dbReference type="Ensembl" id="ENSPMAP00000000350.1"/>
    </source>
</evidence>
<dbReference type="InterPro" id="IPR036116">
    <property type="entry name" value="FN3_sf"/>
</dbReference>
<dbReference type="PROSITE" id="PS50234">
    <property type="entry name" value="VWFA"/>
    <property type="match status" value="1"/>
</dbReference>
<sequence length="1015" mass="109016">MALPWARVLCCVGLSLLACVSAQEGKVTRATVCRSVQVADVAFLVDGSWSIGRSNFEEVKTFIEGIVGAFTGSALGTAGIRVAVAQFSDDPRMEFRLMDFTTSWEEVKSAVRALPYKGGNTRTGEGLKFVADTIFAPSTLRADVPKVVIVITDGKSQDSVENPSNRLKSRGVTVYAIGIKNADKGELDIISSQPSEQHSLYIDEFKLLRSVLPRITRRVCHVLAGLSFQPELLPTADRTANKRDLVALPRGPSALHVSWTEPAPGDVVIGYRVLYALLDAAGQPIAGEQGEVAVRGGQTTVSLSDLRTSSDYSVTVVTQYEGHQGQPITATARTGNAEHSTATTAAEVHHNFVVTWLYCTGTNKYILIQVRVLDGGQSSTAEVSPQKRGRCLMNYNQTCSTEYSTPNHSSVTPATLFAPPRDLSVQTRLRVLDEGLYSLRVTWDPPASPVQGYRLTNSPRDSRLGPPQEMKLAPGATSHLLDDLRPDTEYVVSLYALATSGNPEGALTASGRTLVLTSPSVRLEGVRRLLLQNVTTNSMRALWEPLRGATGYRLTWGATEGGDRQSVTVDGSYSTFLLPGMSTGSEYQVSINPVYGSVEGPVVTVQRKSIPPVSHESLHTHHTDWTRSNITRGGGVKSSALYYSSHRNSFGLNVKNLGGMSPADRDTDGIISGRSQKAVSLVRQAWGGGPQLTILAQTTPVPSTRDLRVTRVTSSSLRLAWTSLPGATGYSLIWGPTNGGSAVRQVVLPGTASSHELLGLSRDTEYVLTLHATFGETQGPGSPTTARTVTADDAEASLPLSVSDLRVLEVKRSSVRIGWSGVSRATGYRITWGPASGGAELVRMVRPKVTSYAIDGLQEATAYTVGVTAMAGRREGALVTITVTTGTAPRTRPQIRNLRIVDSGSQYLRVSWTRLAQASGYRLSWRITDGGPESSRTLRPDATTFVVDGLQQGTTYTLSLVALAGGREGAAATLIARTHTMILAVQGFRVSDASAGVLTLTWQPQRRASQYLLTW</sequence>
<keyword evidence="4" id="KW-0325">Glycoprotein</keyword>
<dbReference type="SUPFAM" id="SSF53300">
    <property type="entry name" value="vWA-like"/>
    <property type="match status" value="1"/>
</dbReference>
<dbReference type="InterPro" id="IPR036465">
    <property type="entry name" value="vWFA_dom_sf"/>
</dbReference>
<dbReference type="InterPro" id="IPR002035">
    <property type="entry name" value="VWF_A"/>
</dbReference>
<dbReference type="InterPro" id="IPR003961">
    <property type="entry name" value="FN3_dom"/>
</dbReference>
<dbReference type="Pfam" id="PF00041">
    <property type="entry name" value="fn3"/>
    <property type="match status" value="5"/>
</dbReference>
<dbReference type="PRINTS" id="PR00453">
    <property type="entry name" value="VWFADOMAIN"/>
</dbReference>
<accession>S4R570</accession>
<dbReference type="Ensembl" id="ENSPMAT00000000350.1">
    <property type="protein sequence ID" value="ENSPMAP00000000350.1"/>
    <property type="gene ID" value="ENSPMAG00000000309.1"/>
</dbReference>
<dbReference type="InterPro" id="IPR050991">
    <property type="entry name" value="ECM_Regulatory_Proteins"/>
</dbReference>
<evidence type="ECO:0000259" key="6">
    <source>
        <dbReference type="PROSITE" id="PS50234"/>
    </source>
</evidence>
<dbReference type="FunFam" id="3.40.50.410:FF:000001">
    <property type="entry name" value="Collagen, type XII, alpha 1"/>
    <property type="match status" value="1"/>
</dbReference>
<feature type="domain" description="Fibronectin type-III" evidence="7">
    <location>
        <begin position="525"/>
        <end position="613"/>
    </location>
</feature>
<keyword evidence="3" id="KW-0677">Repeat</keyword>
<feature type="chain" id="PRO_5004532283" evidence="5">
    <location>
        <begin position="23"/>
        <end position="1015"/>
    </location>
</feature>
<dbReference type="STRING" id="7757.ENSPMAP00000000350"/>
<feature type="domain" description="Fibronectin type-III" evidence="7">
    <location>
        <begin position="241"/>
        <end position="340"/>
    </location>
</feature>
<dbReference type="GO" id="GO:0005576">
    <property type="term" value="C:extracellular region"/>
    <property type="evidence" value="ECO:0007669"/>
    <property type="project" value="UniProtKB-SubCell"/>
</dbReference>
<feature type="domain" description="Fibronectin type-III" evidence="7">
    <location>
        <begin position="801"/>
        <end position="890"/>
    </location>
</feature>
<dbReference type="PROSITE" id="PS50853">
    <property type="entry name" value="FN3"/>
    <property type="match status" value="6"/>
</dbReference>
<feature type="signal peptide" evidence="5">
    <location>
        <begin position="1"/>
        <end position="22"/>
    </location>
</feature>
<evidence type="ECO:0000256" key="1">
    <source>
        <dbReference type="ARBA" id="ARBA00004239"/>
    </source>
</evidence>
<evidence type="ECO:0000256" key="4">
    <source>
        <dbReference type="ARBA" id="ARBA00023180"/>
    </source>
</evidence>
<dbReference type="SMART" id="SM00327">
    <property type="entry name" value="VWA"/>
    <property type="match status" value="1"/>
</dbReference>
<keyword evidence="2" id="KW-0964">Secreted</keyword>
<comment type="subcellular location">
    <subcellularLocation>
        <location evidence="1">Secreted</location>
        <location evidence="1">Extracellular space</location>
    </subcellularLocation>
</comment>
<evidence type="ECO:0000259" key="7">
    <source>
        <dbReference type="PROSITE" id="PS50853"/>
    </source>
</evidence>
<reference evidence="8" key="2">
    <citation type="submission" date="2025-09" db="UniProtKB">
        <authorList>
            <consortium name="Ensembl"/>
        </authorList>
    </citation>
    <scope>IDENTIFICATION</scope>
</reference>
<feature type="domain" description="Fibronectin type-III" evidence="7">
    <location>
        <begin position="894"/>
        <end position="983"/>
    </location>
</feature>
<dbReference type="HOGENOM" id="CLU_297112_0_0_1"/>
<feature type="domain" description="VWFA" evidence="6">
    <location>
        <begin position="40"/>
        <end position="215"/>
    </location>
</feature>